<dbReference type="RefSeq" id="WP_170074201.1">
    <property type="nucleotide sequence ID" value="NZ_JACLAG010000006.1"/>
</dbReference>
<dbReference type="AlphaFoldDB" id="A0A7X1EKB8"/>
<comment type="caution">
    <text evidence="1">The sequence shown here is derived from an EMBL/GenBank/DDBJ whole genome shotgun (WGS) entry which is preliminary data.</text>
</comment>
<evidence type="ECO:0000313" key="1">
    <source>
        <dbReference type="EMBL" id="MBC2622040.1"/>
    </source>
</evidence>
<protein>
    <submittedName>
        <fullName evidence="1">Uncharacterized protein</fullName>
    </submittedName>
</protein>
<evidence type="ECO:0000313" key="2">
    <source>
        <dbReference type="Proteomes" id="UP000548504"/>
    </source>
</evidence>
<dbReference type="Proteomes" id="UP000548504">
    <property type="component" value="Unassembled WGS sequence"/>
</dbReference>
<dbReference type="EMBL" id="JACLAG010000006">
    <property type="protein sequence ID" value="MBC2622040.1"/>
    <property type="molecule type" value="Genomic_DNA"/>
</dbReference>
<proteinExistence type="predicted"/>
<name>A0A7X1EKB8_9ENTR</name>
<organism evidence="1 2">
    <name type="scientific">Citrobacter cronae</name>
    <dbReference type="NCBI Taxonomy" id="1748967"/>
    <lineage>
        <taxon>Bacteria</taxon>
        <taxon>Pseudomonadati</taxon>
        <taxon>Pseudomonadota</taxon>
        <taxon>Gammaproteobacteria</taxon>
        <taxon>Enterobacterales</taxon>
        <taxon>Enterobacteriaceae</taxon>
        <taxon>Citrobacter</taxon>
        <taxon>Citrobacter freundii complex</taxon>
    </lineage>
</organism>
<sequence length="105" mass="11897">MANEDLPSGCKRCKGCNLVKPFEEFGKELKGKFGLKSKCKLCISDKNRSYAAGSGADVKLQNNKKYQTEHKSELAEKMRVRRAKSKFGDNYEAYLASLEKIKNLR</sequence>
<accession>A0A7X1EKB8</accession>
<reference evidence="1 2" key="1">
    <citation type="submission" date="2020-08" db="EMBL/GenBank/DDBJ databases">
        <title>Emergence and comparative genomics analysis of Citrobacter in Fennec fox imported from North Africa to China.</title>
        <authorList>
            <person name="Zheng B."/>
        </authorList>
    </citation>
    <scope>NUCLEOTIDE SEQUENCE [LARGE SCALE GENOMIC DNA]</scope>
    <source>
        <strain evidence="1 2">FF141</strain>
    </source>
</reference>
<gene>
    <name evidence="1" type="ORF">H7I73_20625</name>
</gene>